<evidence type="ECO:0000259" key="1">
    <source>
        <dbReference type="Pfam" id="PF03364"/>
    </source>
</evidence>
<evidence type="ECO:0000313" key="3">
    <source>
        <dbReference type="Proteomes" id="UP001305606"/>
    </source>
</evidence>
<dbReference type="EMBL" id="CP117522">
    <property type="protein sequence ID" value="WNF00875.1"/>
    <property type="molecule type" value="Genomic_DNA"/>
</dbReference>
<dbReference type="RefSeq" id="WP_311039224.1">
    <property type="nucleotide sequence ID" value="NZ_CP117522.1"/>
</dbReference>
<evidence type="ECO:0000313" key="2">
    <source>
        <dbReference type="EMBL" id="WNF00875.1"/>
    </source>
</evidence>
<proteinExistence type="predicted"/>
<protein>
    <submittedName>
        <fullName evidence="2">SRPBCC family protein</fullName>
    </submittedName>
</protein>
<dbReference type="InterPro" id="IPR023393">
    <property type="entry name" value="START-like_dom_sf"/>
</dbReference>
<reference evidence="2 3" key="1">
    <citation type="submission" date="2023-02" db="EMBL/GenBank/DDBJ databases">
        <title>Streptomyces sp. SCA4-21 with antifungal activity against Fusarium oxysporum f. sp. cubense, Streptomyces sp. SCA2-17 with antifungal activity against Fusarium oxysporum f. sp. cubense.</title>
        <authorList>
            <person name="Qi D."/>
        </authorList>
    </citation>
    <scope>NUCLEOTIDE SEQUENCE [LARGE SCALE GENOMIC DNA]</scope>
    <source>
        <strain evidence="2 3">SCA4-21</strain>
    </source>
</reference>
<sequence>MKTVHVDQMVVGWDRFAIYEKLKDGESYKQHAPEHVKSVLMESTDDPHTMLSHWELYFRNGLLEWSERDHYDEENTTLRFEQVDGDFDEFHGSWEVSPVPDPAGEPTVRVRFTATFDFGVPSVEAMIEPVAAKLLEESVSRIITELFSGSGSAV</sequence>
<feature type="domain" description="Coenzyme Q-binding protein COQ10 START" evidence="1">
    <location>
        <begin position="18"/>
        <end position="139"/>
    </location>
</feature>
<dbReference type="Pfam" id="PF03364">
    <property type="entry name" value="Polyketide_cyc"/>
    <property type="match status" value="1"/>
</dbReference>
<dbReference type="Gene3D" id="3.30.530.20">
    <property type="match status" value="1"/>
</dbReference>
<dbReference type="Proteomes" id="UP001305606">
    <property type="component" value="Chromosome"/>
</dbReference>
<name>A0ABY9VAE1_9ACTN</name>
<dbReference type="InterPro" id="IPR005031">
    <property type="entry name" value="COQ10_START"/>
</dbReference>
<keyword evidence="3" id="KW-1185">Reference proteome</keyword>
<organism evidence="2 3">
    <name type="scientific">Streptomyces luomodiensis</name>
    <dbReference type="NCBI Taxonomy" id="3026192"/>
    <lineage>
        <taxon>Bacteria</taxon>
        <taxon>Bacillati</taxon>
        <taxon>Actinomycetota</taxon>
        <taxon>Actinomycetes</taxon>
        <taxon>Kitasatosporales</taxon>
        <taxon>Streptomycetaceae</taxon>
        <taxon>Streptomyces</taxon>
    </lineage>
</organism>
<dbReference type="SUPFAM" id="SSF55961">
    <property type="entry name" value="Bet v1-like"/>
    <property type="match status" value="1"/>
</dbReference>
<accession>A0ABY9VAE1</accession>
<gene>
    <name evidence="2" type="ORF">PS467_38860</name>
</gene>